<dbReference type="InParanoid" id="W0DVT0"/>
<proteinExistence type="predicted"/>
<accession>W0DVT0</accession>
<gene>
    <name evidence="1" type="ORF">THIAE_06065</name>
</gene>
<keyword evidence="2" id="KW-1185">Reference proteome</keyword>
<dbReference type="KEGG" id="tao:THIAE_06065"/>
<dbReference type="STRING" id="717772.THIAE_06065"/>
<organism evidence="1 2">
    <name type="scientific">Thiomicrospira aerophila AL3</name>
    <dbReference type="NCBI Taxonomy" id="717772"/>
    <lineage>
        <taxon>Bacteria</taxon>
        <taxon>Pseudomonadati</taxon>
        <taxon>Pseudomonadota</taxon>
        <taxon>Gammaproteobacteria</taxon>
        <taxon>Thiotrichales</taxon>
        <taxon>Piscirickettsiaceae</taxon>
        <taxon>Thiomicrospira</taxon>
    </lineage>
</organism>
<reference evidence="1 2" key="1">
    <citation type="submission" date="2013-12" db="EMBL/GenBank/DDBJ databases">
        <authorList>
            <consortium name="DOE Joint Genome Institute"/>
            <person name="Kappler U."/>
            <person name="Huntemann M."/>
            <person name="Han J."/>
            <person name="Chen A."/>
            <person name="Kyrpides N."/>
            <person name="Mavromatis K."/>
            <person name="Markowitz V."/>
            <person name="Palaniappan K."/>
            <person name="Ivanova N."/>
            <person name="Schaumberg A."/>
            <person name="Pati A."/>
            <person name="Liolios K."/>
            <person name="Nordberg H.P."/>
            <person name="Cantor M.N."/>
            <person name="Hua S.X."/>
            <person name="Woyke T."/>
        </authorList>
    </citation>
    <scope>NUCLEOTIDE SEQUENCE [LARGE SCALE GENOMIC DNA]</scope>
    <source>
        <strain evidence="2">AL2</strain>
    </source>
</reference>
<protein>
    <submittedName>
        <fullName evidence="1">Uncharacterized protein</fullName>
    </submittedName>
</protein>
<dbReference type="AlphaFoldDB" id="W0DVT0"/>
<sequence>MNITINNEQKLFVIKNDYGVTCQGFTNVYEDLIQVKKKLGLNAPLDSEIGTIEQYSEYQATMKVLREKGGLKTTFYKYRTPKKVQSILEGYRKSEEKIRIFYGDYESGRDWLEEYDTVGRVSRSGGLLKVPILVADDECGGPALLDHCIVKLQDVTTGKVLWQHKNYQQPKFHIQEVSEFAHGLTHEVLVNEKVHARFSSLAKAAHWVAFMSGETSCCPN</sequence>
<dbReference type="EMBL" id="CP007030">
    <property type="protein sequence ID" value="AHF01393.1"/>
    <property type="molecule type" value="Genomic_DNA"/>
</dbReference>
<dbReference type="HOGENOM" id="CLU_1260223_0_0_6"/>
<evidence type="ECO:0000313" key="1">
    <source>
        <dbReference type="EMBL" id="AHF01393.1"/>
    </source>
</evidence>
<dbReference type="RefSeq" id="WP_006460494.1">
    <property type="nucleotide sequence ID" value="NZ_CP007030.1"/>
</dbReference>
<name>W0DVT0_9GAMM</name>
<dbReference type="Proteomes" id="UP000005380">
    <property type="component" value="Chromosome"/>
</dbReference>
<dbReference type="OrthoDB" id="8809410at2"/>
<dbReference type="eggNOG" id="ENOG5030NII">
    <property type="taxonomic scope" value="Bacteria"/>
</dbReference>
<evidence type="ECO:0000313" key="2">
    <source>
        <dbReference type="Proteomes" id="UP000005380"/>
    </source>
</evidence>